<dbReference type="Proteomes" id="UP000214646">
    <property type="component" value="Unassembled WGS sequence"/>
</dbReference>
<evidence type="ECO:0000313" key="1">
    <source>
        <dbReference type="EMBL" id="OWK35035.1"/>
    </source>
</evidence>
<gene>
    <name evidence="1" type="ORF">FRUB_09877</name>
</gene>
<sequence length="153" mass="16558">MLGGYLVTNAWGRPLEFRLTTAVQPNKVQQILYGPTLAEYVHADLIGKTLVEKTATQPTLIVTDNPAVLDLRSRVNIPVVSLVAPPGPEEAIALKHPRASVSLYFSSAFPDDRAAIEARLDKIDPAVDLAEPFSRIKDAIAEARKMGVTSRAA</sequence>
<accession>A0A225DF64</accession>
<keyword evidence="2" id="KW-1185">Reference proteome</keyword>
<organism evidence="1 2">
    <name type="scientific">Fimbriiglobus ruber</name>
    <dbReference type="NCBI Taxonomy" id="1908690"/>
    <lineage>
        <taxon>Bacteria</taxon>
        <taxon>Pseudomonadati</taxon>
        <taxon>Planctomycetota</taxon>
        <taxon>Planctomycetia</taxon>
        <taxon>Gemmatales</taxon>
        <taxon>Gemmataceae</taxon>
        <taxon>Fimbriiglobus</taxon>
    </lineage>
</organism>
<name>A0A225DF64_9BACT</name>
<comment type="caution">
    <text evidence="1">The sequence shown here is derived from an EMBL/GenBank/DDBJ whole genome shotgun (WGS) entry which is preliminary data.</text>
</comment>
<dbReference type="EMBL" id="NIDE01000019">
    <property type="protein sequence ID" value="OWK35035.1"/>
    <property type="molecule type" value="Genomic_DNA"/>
</dbReference>
<reference evidence="2" key="1">
    <citation type="submission" date="2017-06" db="EMBL/GenBank/DDBJ databases">
        <title>Genome analysis of Fimbriiglobus ruber SP5, the first member of the order Planctomycetales with confirmed chitinolytic capability.</title>
        <authorList>
            <person name="Ravin N.V."/>
            <person name="Rakitin A.L."/>
            <person name="Ivanova A.A."/>
            <person name="Beletsky A.V."/>
            <person name="Kulichevskaya I.S."/>
            <person name="Mardanov A.V."/>
            <person name="Dedysh S.N."/>
        </authorList>
    </citation>
    <scope>NUCLEOTIDE SEQUENCE [LARGE SCALE GENOMIC DNA]</scope>
    <source>
        <strain evidence="2">SP5</strain>
    </source>
</reference>
<protein>
    <submittedName>
        <fullName evidence="1">Uncharacterized protein</fullName>
    </submittedName>
</protein>
<evidence type="ECO:0000313" key="2">
    <source>
        <dbReference type="Proteomes" id="UP000214646"/>
    </source>
</evidence>
<proteinExistence type="predicted"/>
<dbReference type="AlphaFoldDB" id="A0A225DF64"/>